<dbReference type="Proteomes" id="UP000194012">
    <property type="component" value="Unassembled WGS sequence"/>
</dbReference>
<evidence type="ECO:0000313" key="2">
    <source>
        <dbReference type="Proteomes" id="UP000194012"/>
    </source>
</evidence>
<dbReference type="AlphaFoldDB" id="A0A1X6ZQX1"/>
<protein>
    <submittedName>
        <fullName evidence="1">Uncharacterized protein</fullName>
    </submittedName>
</protein>
<reference evidence="2" key="1">
    <citation type="submission" date="2017-03" db="EMBL/GenBank/DDBJ databases">
        <authorList>
            <person name="Rodrigo-Torres L."/>
            <person name="Arahal R.D."/>
            <person name="Lucena T."/>
        </authorList>
    </citation>
    <scope>NUCLEOTIDE SEQUENCE [LARGE SCALE GENOMIC DNA]</scope>
    <source>
        <strain evidence="2">CECT 8370</strain>
    </source>
</reference>
<keyword evidence="2" id="KW-1185">Reference proteome</keyword>
<name>A0A1X6ZQX1_9RHOB</name>
<organism evidence="1 2">
    <name type="scientific">Roseovarius gaetbuli</name>
    <dbReference type="NCBI Taxonomy" id="1356575"/>
    <lineage>
        <taxon>Bacteria</taxon>
        <taxon>Pseudomonadati</taxon>
        <taxon>Pseudomonadota</taxon>
        <taxon>Alphaproteobacteria</taxon>
        <taxon>Rhodobacterales</taxon>
        <taxon>Roseobacteraceae</taxon>
        <taxon>Roseovarius</taxon>
    </lineage>
</organism>
<dbReference type="EMBL" id="FWFJ01000027">
    <property type="protein sequence ID" value="SLN58888.1"/>
    <property type="molecule type" value="Genomic_DNA"/>
</dbReference>
<accession>A0A1X6ZQX1</accession>
<sequence length="66" mass="7569">MPRMTEAELIAKGIEPEEAMHMVLAYDVGFKEGQEAMQRHLRITLGLEKPTRSEKAYWNPTIPLIT</sequence>
<evidence type="ECO:0000313" key="1">
    <source>
        <dbReference type="EMBL" id="SLN58888.1"/>
    </source>
</evidence>
<gene>
    <name evidence="1" type="ORF">ROG8370_02693</name>
</gene>
<proteinExistence type="predicted"/>